<accession>A0ABZ2FWH2</accession>
<sequence>MPNGFGEDRDQLAERRVELAAFLSCLNKTMNLDQAAERREPDVGNDWPAPQEEANVLGPVHQTGLRSPIQFACFIPRQAEGNLHHAGAVVLRILIQLLSPMREGSPPSITAVYAAHPARFFLVLFPASGAAAGLQKTGAVATLKVSSSLSLGPQL</sequence>
<dbReference type="EMBL" id="CP145607">
    <property type="protein sequence ID" value="WWM69193.1"/>
    <property type="molecule type" value="Genomic_DNA"/>
</dbReference>
<keyword evidence="2" id="KW-1185">Reference proteome</keyword>
<gene>
    <name evidence="1" type="ORF">V6R86_00360</name>
</gene>
<dbReference type="Proteomes" id="UP001382935">
    <property type="component" value="Chromosome"/>
</dbReference>
<evidence type="ECO:0000313" key="2">
    <source>
        <dbReference type="Proteomes" id="UP001382935"/>
    </source>
</evidence>
<protein>
    <submittedName>
        <fullName evidence="1">Uncharacterized protein</fullName>
    </submittedName>
</protein>
<proteinExistence type="predicted"/>
<reference evidence="1 2" key="1">
    <citation type="submission" date="2024-02" db="EMBL/GenBank/DDBJ databases">
        <title>Full genome sequence of Sphingomonas kaistensis.</title>
        <authorList>
            <person name="Poletto B.L."/>
            <person name="Silva G."/>
            <person name="Galante D."/>
            <person name="Campos K.R."/>
            <person name="Santos M.B.N."/>
            <person name="Sacchi C.T."/>
        </authorList>
    </citation>
    <scope>NUCLEOTIDE SEQUENCE [LARGE SCALE GENOMIC DNA]</scope>
    <source>
        <strain evidence="1 2">MA4R</strain>
    </source>
</reference>
<organism evidence="1 2">
    <name type="scientific">Sphingomonas kaistensis</name>
    <dbReference type="NCBI Taxonomy" id="298708"/>
    <lineage>
        <taxon>Bacteria</taxon>
        <taxon>Pseudomonadati</taxon>
        <taxon>Pseudomonadota</taxon>
        <taxon>Alphaproteobacteria</taxon>
        <taxon>Sphingomonadales</taxon>
        <taxon>Sphingomonadaceae</taxon>
        <taxon>Sphingomonas</taxon>
    </lineage>
</organism>
<name>A0ABZ2FWH2_9SPHN</name>
<evidence type="ECO:0000313" key="1">
    <source>
        <dbReference type="EMBL" id="WWM69193.1"/>
    </source>
</evidence>